<dbReference type="CDD" id="cd00037">
    <property type="entry name" value="CLECT"/>
    <property type="match status" value="1"/>
</dbReference>
<evidence type="ECO:0000256" key="4">
    <source>
        <dbReference type="ARBA" id="ARBA00022844"/>
    </source>
</evidence>
<gene>
    <name evidence="16" type="primary">m121R</name>
</gene>
<evidence type="ECO:0000256" key="9">
    <source>
        <dbReference type="ARBA" id="ARBA00023157"/>
    </source>
</evidence>
<dbReference type="Proteomes" id="UP000293991">
    <property type="component" value="Segment"/>
</dbReference>
<comment type="subunit">
    <text evidence="14">Homodimer, disulfide-linked. Interacts with protein OPG190. Interacts (via C-terminus) with protein OPG164. Interacts with OPG162.</text>
</comment>
<evidence type="ECO:0000256" key="6">
    <source>
        <dbReference type="ARBA" id="ARBA00022968"/>
    </source>
</evidence>
<dbReference type="GO" id="GO:0033644">
    <property type="term" value="C:host cell membrane"/>
    <property type="evidence" value="ECO:0007669"/>
    <property type="project" value="UniProtKB-SubCell"/>
</dbReference>
<evidence type="ECO:0000256" key="12">
    <source>
        <dbReference type="ARBA" id="ARBA00034879"/>
    </source>
</evidence>
<keyword evidence="10" id="KW-0325">Glycoprotein</keyword>
<name>A0A481NEY1_9POXV</name>
<evidence type="ECO:0000313" key="17">
    <source>
        <dbReference type="Proteomes" id="UP000293991"/>
    </source>
</evidence>
<evidence type="ECO:0000256" key="3">
    <source>
        <dbReference type="ARBA" id="ARBA00022692"/>
    </source>
</evidence>
<evidence type="ECO:0000313" key="16">
    <source>
        <dbReference type="EMBL" id="QAV38997.1"/>
    </source>
</evidence>
<protein>
    <recommendedName>
        <fullName evidence="12">Protein OPG161</fullName>
    </recommendedName>
</protein>
<keyword evidence="6" id="KW-0735">Signal-anchor</keyword>
<evidence type="ECO:0000256" key="2">
    <source>
        <dbReference type="ARBA" id="ARBA00004597"/>
    </source>
</evidence>
<evidence type="ECO:0000256" key="11">
    <source>
        <dbReference type="ARBA" id="ARBA00034751"/>
    </source>
</evidence>
<keyword evidence="7 15" id="KW-1133">Transmembrane helix</keyword>
<dbReference type="InterPro" id="IPR016187">
    <property type="entry name" value="CTDL_fold"/>
</dbReference>
<keyword evidence="4" id="KW-0946">Virion</keyword>
<evidence type="ECO:0000256" key="7">
    <source>
        <dbReference type="ARBA" id="ARBA00022989"/>
    </source>
</evidence>
<evidence type="ECO:0000256" key="14">
    <source>
        <dbReference type="ARBA" id="ARBA00046978"/>
    </source>
</evidence>
<evidence type="ECO:0000256" key="13">
    <source>
        <dbReference type="ARBA" id="ARBA00046059"/>
    </source>
</evidence>
<dbReference type="Gene3D" id="3.10.100.10">
    <property type="entry name" value="Mannose-Binding Protein A, subunit A"/>
    <property type="match status" value="1"/>
</dbReference>
<comment type="function">
    <text evidence="13">Forms a complex with OPG162 and OPG190 to coordinate the incorporation of OPG164 into wrapped enveloped virion (EV) membranes and, subsequently, the production of actin tails. Therefore plays an essential role in efficient cell-to-cell spread of viral particles.</text>
</comment>
<evidence type="ECO:0000256" key="8">
    <source>
        <dbReference type="ARBA" id="ARBA00023136"/>
    </source>
</evidence>
<feature type="transmembrane region" description="Helical" evidence="15">
    <location>
        <begin position="39"/>
        <end position="64"/>
    </location>
</feature>
<dbReference type="GO" id="GO:0055036">
    <property type="term" value="C:virion membrane"/>
    <property type="evidence" value="ECO:0007669"/>
    <property type="project" value="UniProtKB-SubCell"/>
</dbReference>
<reference evidence="16 17" key="1">
    <citation type="journal article" date="2019" name="J. Virol.">
        <title>Punctuated evolution of myxoma virus: rapid and disjunct evolution of a recent viral lineage in Australia.</title>
        <authorList>
            <person name="Eden J.-S."/>
            <person name="Kerr P.J."/>
            <person name="Holmes E.C."/>
        </authorList>
    </citation>
    <scope>NUCLEOTIDE SEQUENCE [LARGE SCALE GENOMIC DNA]</scope>
    <source>
        <strain evidence="16">Aust/SA/Qualco/01-2015</strain>
    </source>
</reference>
<accession>A0A481NEY1</accession>
<sequence length="176" mass="19757">MSLHANDADESKDEEAAFIGFTIYGKKLKKKHLLKKVRCVVILLRVSIVTSIVSLMAIAAMLALQCSNCEVITTSARISTYSSIAHYEASTCKGIVFDASCYMFHKEPKTFYEAGADCANQSAVLPFKTPKEHWMWDYLEGTWGVDGYGIVDSVDLRTYDVSTEMRKYFCVKSFTL</sequence>
<dbReference type="SUPFAM" id="SSF56436">
    <property type="entry name" value="C-type lectin-like"/>
    <property type="match status" value="1"/>
</dbReference>
<keyword evidence="5" id="KW-1043">Host membrane</keyword>
<evidence type="ECO:0000256" key="5">
    <source>
        <dbReference type="ARBA" id="ARBA00022870"/>
    </source>
</evidence>
<comment type="similarity">
    <text evidence="11">Belongs to the orthopoxvirus OPG161 family.</text>
</comment>
<organism evidence="16 17">
    <name type="scientific">Myxoma virus</name>
    <dbReference type="NCBI Taxonomy" id="10273"/>
    <lineage>
        <taxon>Viruses</taxon>
        <taxon>Varidnaviria</taxon>
        <taxon>Bamfordvirae</taxon>
        <taxon>Nucleocytoviricota</taxon>
        <taxon>Pokkesviricetes</taxon>
        <taxon>Chitovirales</taxon>
        <taxon>Poxviridae</taxon>
        <taxon>Chordopoxvirinae</taxon>
        <taxon>Leporipoxvirus</taxon>
        <taxon>Leporipoxvirus myxoma</taxon>
    </lineage>
</organism>
<dbReference type="InterPro" id="IPR016186">
    <property type="entry name" value="C-type_lectin-like/link_sf"/>
</dbReference>
<keyword evidence="3 15" id="KW-0812">Transmembrane</keyword>
<dbReference type="EMBL" id="MK388120">
    <property type="protein sequence ID" value="QAV38997.1"/>
    <property type="molecule type" value="Genomic_DNA"/>
</dbReference>
<proteinExistence type="inferred from homology"/>
<evidence type="ECO:0000256" key="15">
    <source>
        <dbReference type="SAM" id="Phobius"/>
    </source>
</evidence>
<evidence type="ECO:0000256" key="1">
    <source>
        <dbReference type="ARBA" id="ARBA00004208"/>
    </source>
</evidence>
<evidence type="ECO:0000256" key="10">
    <source>
        <dbReference type="ARBA" id="ARBA00023180"/>
    </source>
</evidence>
<dbReference type="InterPro" id="IPR009238">
    <property type="entry name" value="Chordopox_A33R"/>
</dbReference>
<comment type="subcellular location">
    <subcellularLocation>
        <location evidence="2">Host membrane</location>
        <topology evidence="2">Single-pass type II membrane protein</topology>
    </subcellularLocation>
    <subcellularLocation>
        <location evidence="1">Virion membrane</location>
        <topology evidence="1">Single-pass type II membrane protein</topology>
    </subcellularLocation>
</comment>
<keyword evidence="9" id="KW-1015">Disulfide bond</keyword>
<keyword evidence="8 15" id="KW-0472">Membrane</keyword>
<dbReference type="Pfam" id="PF05966">
    <property type="entry name" value="Chordopox_A33R"/>
    <property type="match status" value="1"/>
</dbReference>